<protein>
    <recommendedName>
        <fullName evidence="5">ABC-type quaternary amine transporter</fullName>
        <ecNumber evidence="5">7.6.2.9</ecNumber>
    </recommendedName>
</protein>
<dbReference type="GO" id="GO:0016887">
    <property type="term" value="F:ATP hydrolysis activity"/>
    <property type="evidence" value="ECO:0007669"/>
    <property type="project" value="InterPro"/>
</dbReference>
<accession>A0A938Y8W8</accession>
<dbReference type="PANTHER" id="PTHR43117:SF4">
    <property type="entry name" value="OSMOPROTECTANT IMPORT ATP-BINDING PROTEIN OSMV"/>
    <property type="match status" value="1"/>
</dbReference>
<dbReference type="RefSeq" id="WP_205261137.1">
    <property type="nucleotide sequence ID" value="NZ_JAERWK010000016.1"/>
</dbReference>
<dbReference type="InterPro" id="IPR046342">
    <property type="entry name" value="CBS_dom_sf"/>
</dbReference>
<dbReference type="Gene3D" id="3.40.50.300">
    <property type="entry name" value="P-loop containing nucleotide triphosphate hydrolases"/>
    <property type="match status" value="1"/>
</dbReference>
<evidence type="ECO:0000256" key="4">
    <source>
        <dbReference type="ARBA" id="ARBA00022840"/>
    </source>
</evidence>
<dbReference type="PROSITE" id="PS00211">
    <property type="entry name" value="ABC_TRANSPORTER_1"/>
    <property type="match status" value="1"/>
</dbReference>
<dbReference type="GO" id="GO:0015418">
    <property type="term" value="F:ABC-type quaternary ammonium compound transporting activity"/>
    <property type="evidence" value="ECO:0007669"/>
    <property type="project" value="UniProtKB-EC"/>
</dbReference>
<dbReference type="GO" id="GO:0005524">
    <property type="term" value="F:ATP binding"/>
    <property type="evidence" value="ECO:0007669"/>
    <property type="project" value="UniProtKB-KW"/>
</dbReference>
<evidence type="ECO:0000313" key="8">
    <source>
        <dbReference type="EMBL" id="MBM9468196.1"/>
    </source>
</evidence>
<evidence type="ECO:0000256" key="5">
    <source>
        <dbReference type="ARBA" id="ARBA00066388"/>
    </source>
</evidence>
<dbReference type="PANTHER" id="PTHR43117">
    <property type="entry name" value="OSMOPROTECTANT IMPORT ATP-BINDING PROTEIN OSMV"/>
    <property type="match status" value="1"/>
</dbReference>
<proteinExistence type="inferred from homology"/>
<dbReference type="SUPFAM" id="SSF54631">
    <property type="entry name" value="CBS-domain pair"/>
    <property type="match status" value="1"/>
</dbReference>
<keyword evidence="3" id="KW-0547">Nucleotide-binding</keyword>
<dbReference type="EMBL" id="JAERWK010000016">
    <property type="protein sequence ID" value="MBM9468196.1"/>
    <property type="molecule type" value="Genomic_DNA"/>
</dbReference>
<dbReference type="FunFam" id="3.40.50.300:FF:000425">
    <property type="entry name" value="Probable ABC transporter, ATP-binding subunit"/>
    <property type="match status" value="1"/>
</dbReference>
<dbReference type="InterPro" id="IPR017871">
    <property type="entry name" value="ABC_transporter-like_CS"/>
</dbReference>
<name>A0A938Y8W8_9ACTN</name>
<organism evidence="8 9">
    <name type="scientific">Nakamurella leprariae</name>
    <dbReference type="NCBI Taxonomy" id="2803911"/>
    <lineage>
        <taxon>Bacteria</taxon>
        <taxon>Bacillati</taxon>
        <taxon>Actinomycetota</taxon>
        <taxon>Actinomycetes</taxon>
        <taxon>Nakamurellales</taxon>
        <taxon>Nakamurellaceae</taxon>
        <taxon>Nakamurella</taxon>
    </lineage>
</organism>
<dbReference type="SMART" id="SM00382">
    <property type="entry name" value="AAA"/>
    <property type="match status" value="1"/>
</dbReference>
<evidence type="ECO:0000256" key="6">
    <source>
        <dbReference type="SAM" id="MobiDB-lite"/>
    </source>
</evidence>
<evidence type="ECO:0000259" key="7">
    <source>
        <dbReference type="PROSITE" id="PS50893"/>
    </source>
</evidence>
<sequence>MISFSAVSKVYPDGTTAVHDLSLEIPAGRITVFVGPSGCGKTTSLRMINRMIEPTSGVITIDGTDTRQIDAPQLRRGIGYVIQNAGLFPHRTVADNIATVPVLQGVTRREARRRATELLERVGLPTSMARRYPAQLSGGQQQRVGVARALAADPPVMLMDEPFSAVDPVVREQLQTEFLRLQEELGKTIVFVTHDIDEAVRLGDRIAVFATGGHLAQYAVPADVLRRPADDFVAGFVGRDRGYRALSFAGATGLPVQREPTVRMGAAAPQGPGGGEHRWALVVDDDGRPRGWLDRDALSPGDPIGLQHLRLGGSLAAPGYSLRTALDAALSSPSGRGVAVDDAGVAIGTITLADVVAAIEATDRTALADPAGDDAGAWSPPVLAKGAERTVPAGDRGVPR</sequence>
<feature type="region of interest" description="Disordered" evidence="6">
    <location>
        <begin position="369"/>
        <end position="400"/>
    </location>
</feature>
<evidence type="ECO:0000256" key="3">
    <source>
        <dbReference type="ARBA" id="ARBA00022741"/>
    </source>
</evidence>
<dbReference type="Pfam" id="PF00005">
    <property type="entry name" value="ABC_tran"/>
    <property type="match status" value="1"/>
</dbReference>
<keyword evidence="2" id="KW-0813">Transport</keyword>
<comment type="caution">
    <text evidence="8">The sequence shown here is derived from an EMBL/GenBank/DDBJ whole genome shotgun (WGS) entry which is preliminary data.</text>
</comment>
<dbReference type="SUPFAM" id="SSF52540">
    <property type="entry name" value="P-loop containing nucleoside triphosphate hydrolases"/>
    <property type="match status" value="1"/>
</dbReference>
<dbReference type="InterPro" id="IPR027417">
    <property type="entry name" value="P-loop_NTPase"/>
</dbReference>
<evidence type="ECO:0000256" key="2">
    <source>
        <dbReference type="ARBA" id="ARBA00022448"/>
    </source>
</evidence>
<dbReference type="Proteomes" id="UP000663792">
    <property type="component" value="Unassembled WGS sequence"/>
</dbReference>
<gene>
    <name evidence="8" type="ORF">JL106_12995</name>
</gene>
<evidence type="ECO:0000256" key="1">
    <source>
        <dbReference type="ARBA" id="ARBA00005417"/>
    </source>
</evidence>
<dbReference type="PROSITE" id="PS50893">
    <property type="entry name" value="ABC_TRANSPORTER_2"/>
    <property type="match status" value="1"/>
</dbReference>
<keyword evidence="9" id="KW-1185">Reference proteome</keyword>
<dbReference type="EC" id="7.6.2.9" evidence="5"/>
<dbReference type="InterPro" id="IPR003439">
    <property type="entry name" value="ABC_transporter-like_ATP-bd"/>
</dbReference>
<feature type="domain" description="ABC transporter" evidence="7">
    <location>
        <begin position="2"/>
        <end position="237"/>
    </location>
</feature>
<evidence type="ECO:0000313" key="9">
    <source>
        <dbReference type="Proteomes" id="UP000663792"/>
    </source>
</evidence>
<keyword evidence="4 8" id="KW-0067">ATP-binding</keyword>
<dbReference type="InterPro" id="IPR003593">
    <property type="entry name" value="AAA+_ATPase"/>
</dbReference>
<comment type="similarity">
    <text evidence="1">Belongs to the ABC transporter superfamily.</text>
</comment>
<reference evidence="8" key="1">
    <citation type="submission" date="2021-01" db="EMBL/GenBank/DDBJ databases">
        <title>YIM 132084 draft genome.</title>
        <authorList>
            <person name="An D."/>
        </authorList>
    </citation>
    <scope>NUCLEOTIDE SEQUENCE</scope>
    <source>
        <strain evidence="8">YIM 132084</strain>
    </source>
</reference>
<dbReference type="AlphaFoldDB" id="A0A938Y8W8"/>